<name>A0A179FZM2_METCM</name>
<dbReference type="EMBL" id="LSBJ02000002">
    <property type="protein sequence ID" value="OAQ71105.1"/>
    <property type="molecule type" value="Genomic_DNA"/>
</dbReference>
<organism evidence="2 3">
    <name type="scientific">Pochonia chlamydosporia 170</name>
    <dbReference type="NCBI Taxonomy" id="1380566"/>
    <lineage>
        <taxon>Eukaryota</taxon>
        <taxon>Fungi</taxon>
        <taxon>Dikarya</taxon>
        <taxon>Ascomycota</taxon>
        <taxon>Pezizomycotina</taxon>
        <taxon>Sordariomycetes</taxon>
        <taxon>Hypocreomycetidae</taxon>
        <taxon>Hypocreales</taxon>
        <taxon>Clavicipitaceae</taxon>
        <taxon>Pochonia</taxon>
    </lineage>
</organism>
<sequence>MSSWYEQRPASFLEELVWSSSISLSVGQAIQRSAPINSYSFHAATATSWPSRKPSTSPTSAIHRQGGHTHSNFRGTRVNPGLLVVPLSSQVVPMHLASIQARATEWMHSPMWFGVDMAVPTTGHSVGSGNILCTIAILMDQLCAGRVGLHLRSVVDRAAKVLDDKLRSTTSNFIHGTNTAQYQTQSFSGLLRAYDYVARKLGRFCLRRRILLTSEQKPVI</sequence>
<proteinExistence type="predicted"/>
<accession>A0A179FZM2</accession>
<dbReference type="KEGG" id="pchm:VFPPC_15658"/>
<dbReference type="AlphaFoldDB" id="A0A179FZM2"/>
<feature type="region of interest" description="Disordered" evidence="1">
    <location>
        <begin position="48"/>
        <end position="73"/>
    </location>
</feature>
<evidence type="ECO:0000313" key="2">
    <source>
        <dbReference type="EMBL" id="OAQ71105.1"/>
    </source>
</evidence>
<gene>
    <name evidence="2" type="ORF">VFPPC_15658</name>
</gene>
<comment type="caution">
    <text evidence="2">The sequence shown here is derived from an EMBL/GenBank/DDBJ whole genome shotgun (WGS) entry which is preliminary data.</text>
</comment>
<dbReference type="Proteomes" id="UP000078397">
    <property type="component" value="Unassembled WGS sequence"/>
</dbReference>
<protein>
    <submittedName>
        <fullName evidence="2">Uncharacterized protein</fullName>
    </submittedName>
</protein>
<dbReference type="RefSeq" id="XP_018147642.1">
    <property type="nucleotide sequence ID" value="XM_018293411.1"/>
</dbReference>
<keyword evidence="3" id="KW-1185">Reference proteome</keyword>
<reference evidence="2 3" key="1">
    <citation type="journal article" date="2016" name="PLoS Pathog.">
        <title>Biosynthesis of antibiotic leucinostatins in bio-control fungus Purpureocillium lilacinum and their inhibition on phytophthora revealed by genome mining.</title>
        <authorList>
            <person name="Wang G."/>
            <person name="Liu Z."/>
            <person name="Lin R."/>
            <person name="Li E."/>
            <person name="Mao Z."/>
            <person name="Ling J."/>
            <person name="Yang Y."/>
            <person name="Yin W.B."/>
            <person name="Xie B."/>
        </authorList>
    </citation>
    <scope>NUCLEOTIDE SEQUENCE [LARGE SCALE GENOMIC DNA]</scope>
    <source>
        <strain evidence="2">170</strain>
    </source>
</reference>
<dbReference type="GeneID" id="28857405"/>
<evidence type="ECO:0000313" key="3">
    <source>
        <dbReference type="Proteomes" id="UP000078397"/>
    </source>
</evidence>
<evidence type="ECO:0000256" key="1">
    <source>
        <dbReference type="SAM" id="MobiDB-lite"/>
    </source>
</evidence>